<dbReference type="RefSeq" id="WP_171303423.1">
    <property type="nucleotide sequence ID" value="NZ_JABFIF010000012.1"/>
</dbReference>
<evidence type="ECO:0000256" key="2">
    <source>
        <dbReference type="ARBA" id="ARBA00022448"/>
    </source>
</evidence>
<name>A0A7Y3XYC5_CLOCO</name>
<dbReference type="InterPro" id="IPR036906">
    <property type="entry name" value="ATPase_V1_fsu_sf"/>
</dbReference>
<dbReference type="Gene3D" id="3.40.50.10580">
    <property type="entry name" value="ATPase, V1 complex, subunit F"/>
    <property type="match status" value="1"/>
</dbReference>
<evidence type="ECO:0000313" key="4">
    <source>
        <dbReference type="EMBL" id="NOH16160.1"/>
    </source>
</evidence>
<keyword evidence="2" id="KW-0813">Transport</keyword>
<reference evidence="4 5" key="1">
    <citation type="submission" date="2020-05" db="EMBL/GenBank/DDBJ databases">
        <title>Draft genome sequence of Clostridium cochlearium strain AGROS13 isolated from a sheep dairy farm in New Zealand.</title>
        <authorList>
            <person name="Gupta T.B."/>
            <person name="Jauregui R."/>
            <person name="Risson A.N."/>
            <person name="Brightwell G."/>
            <person name="Maclean P."/>
        </authorList>
    </citation>
    <scope>NUCLEOTIDE SEQUENCE [LARGE SCALE GENOMIC DNA]</scope>
    <source>
        <strain evidence="4 5">AGROS13</strain>
    </source>
</reference>
<evidence type="ECO:0000256" key="3">
    <source>
        <dbReference type="ARBA" id="ARBA00023065"/>
    </source>
</evidence>
<dbReference type="InterPro" id="IPR008218">
    <property type="entry name" value="ATPase_V1-cplx_f_g_su"/>
</dbReference>
<evidence type="ECO:0000313" key="5">
    <source>
        <dbReference type="Proteomes" id="UP000528432"/>
    </source>
</evidence>
<comment type="similarity">
    <text evidence="1">Belongs to the V-ATPase F subunit family.</text>
</comment>
<evidence type="ECO:0000256" key="1">
    <source>
        <dbReference type="ARBA" id="ARBA00010148"/>
    </source>
</evidence>
<comment type="caution">
    <text evidence="4">The sequence shown here is derived from an EMBL/GenBank/DDBJ whole genome shotgun (WGS) entry which is preliminary data.</text>
</comment>
<accession>A0A7Y3XYC5</accession>
<proteinExistence type="inferred from homology"/>
<sequence length="102" mass="11641">MKMYLISDNIDTLVGLKFAGINGEVIHDKEDVLKCIERVSHEKDIGIIVITEKISELIPEKINEIKTSKYLPLIVEIPDRHGSNKGQDWILKYIREAIGLKI</sequence>
<protein>
    <submittedName>
        <fullName evidence="4">ATP synthase subunit F</fullName>
    </submittedName>
</protein>
<dbReference type="EMBL" id="JABFIF010000012">
    <property type="protein sequence ID" value="NOH16160.1"/>
    <property type="molecule type" value="Genomic_DNA"/>
</dbReference>
<dbReference type="AlphaFoldDB" id="A0A7Y3XYC5"/>
<gene>
    <name evidence="4" type="ORF">HMJ28_07150</name>
</gene>
<organism evidence="4 5">
    <name type="scientific">Clostridium cochlearium</name>
    <dbReference type="NCBI Taxonomy" id="1494"/>
    <lineage>
        <taxon>Bacteria</taxon>
        <taxon>Bacillati</taxon>
        <taxon>Bacillota</taxon>
        <taxon>Clostridia</taxon>
        <taxon>Eubacteriales</taxon>
        <taxon>Clostridiaceae</taxon>
        <taxon>Clostridium</taxon>
    </lineage>
</organism>
<keyword evidence="3" id="KW-0406">Ion transport</keyword>
<dbReference type="SUPFAM" id="SSF159468">
    <property type="entry name" value="AtpF-like"/>
    <property type="match status" value="1"/>
</dbReference>
<dbReference type="Proteomes" id="UP000528432">
    <property type="component" value="Unassembled WGS sequence"/>
</dbReference>
<dbReference type="Pfam" id="PF01990">
    <property type="entry name" value="ATP-synt_F"/>
    <property type="match status" value="1"/>
</dbReference>
<dbReference type="GO" id="GO:0046961">
    <property type="term" value="F:proton-transporting ATPase activity, rotational mechanism"/>
    <property type="evidence" value="ECO:0007669"/>
    <property type="project" value="InterPro"/>
</dbReference>